<keyword evidence="1" id="KW-0472">Membrane</keyword>
<proteinExistence type="predicted"/>
<protein>
    <submittedName>
        <fullName evidence="2">Membrane protein</fullName>
    </submittedName>
</protein>
<evidence type="ECO:0000313" key="2">
    <source>
        <dbReference type="EMBL" id="APT86023.1"/>
    </source>
</evidence>
<organism evidence="2 4">
    <name type="scientific">Corynebacterium flavescens</name>
    <dbReference type="NCBI Taxonomy" id="28028"/>
    <lineage>
        <taxon>Bacteria</taxon>
        <taxon>Bacillati</taxon>
        <taxon>Actinomycetota</taxon>
        <taxon>Actinomycetes</taxon>
        <taxon>Mycobacteriales</taxon>
        <taxon>Corynebacteriaceae</taxon>
        <taxon>Corynebacterium</taxon>
    </lineage>
</organism>
<keyword evidence="1" id="KW-1133">Transmembrane helix</keyword>
<reference evidence="2 4" key="1">
    <citation type="submission" date="2014-08" db="EMBL/GenBank/DDBJ databases">
        <title>Complete genome sequence of Corynebacterium flavescens OJ8(T)(=DSM 20296(T)), isolated from cheese.</title>
        <authorList>
            <person name="Ruckert C."/>
            <person name="Albersmeier A."/>
            <person name="Winkler A."/>
            <person name="Kalinowski J."/>
        </authorList>
    </citation>
    <scope>NUCLEOTIDE SEQUENCE [LARGE SCALE GENOMIC DNA]</scope>
    <source>
        <strain evidence="2 4">OJ8</strain>
    </source>
</reference>
<keyword evidence="1" id="KW-0812">Transmembrane</keyword>
<dbReference type="Proteomes" id="UP000315353">
    <property type="component" value="Unassembled WGS sequence"/>
</dbReference>
<evidence type="ECO:0000313" key="4">
    <source>
        <dbReference type="Proteomes" id="UP000185479"/>
    </source>
</evidence>
<sequence>MSDNTHAVADHASETYPEFSGKVQDTYIEGYDPVSFAAPHSSLLRVSTWVGMGLILSLLPAAGIVIWGLGTHTFHYGTASRNNPMAFTIGGAIVLVILSVAAVASVYYGRRYYRQYRKETGRSN</sequence>
<dbReference type="Proteomes" id="UP000185479">
    <property type="component" value="Chromosome"/>
</dbReference>
<evidence type="ECO:0000313" key="3">
    <source>
        <dbReference type="EMBL" id="GEB97196.1"/>
    </source>
</evidence>
<dbReference type="OrthoDB" id="4422894at2"/>
<feature type="transmembrane region" description="Helical" evidence="1">
    <location>
        <begin position="89"/>
        <end position="108"/>
    </location>
</feature>
<dbReference type="EMBL" id="BJNB01000007">
    <property type="protein sequence ID" value="GEB97196.1"/>
    <property type="molecule type" value="Genomic_DNA"/>
</dbReference>
<evidence type="ECO:0000256" key="1">
    <source>
        <dbReference type="SAM" id="Phobius"/>
    </source>
</evidence>
<reference evidence="3 5" key="2">
    <citation type="submission" date="2019-06" db="EMBL/GenBank/DDBJ databases">
        <title>Whole genome shotgun sequence of Corynebacterium flavescens NBRC 14136.</title>
        <authorList>
            <person name="Hosoyama A."/>
            <person name="Uohara A."/>
            <person name="Ohji S."/>
            <person name="Ichikawa N."/>
        </authorList>
    </citation>
    <scope>NUCLEOTIDE SEQUENCE [LARGE SCALE GENOMIC DNA]</scope>
    <source>
        <strain evidence="3 5">NBRC 14136</strain>
    </source>
</reference>
<dbReference type="RefSeq" id="WP_075729024.1">
    <property type="nucleotide sequence ID" value="NZ_BJNB01000007.1"/>
</dbReference>
<dbReference type="GeneID" id="82879425"/>
<keyword evidence="4" id="KW-1185">Reference proteome</keyword>
<dbReference type="AlphaFoldDB" id="A0A1L7CJS6"/>
<name>A0A1L7CJS6_CORFL</name>
<feature type="transmembrane region" description="Helical" evidence="1">
    <location>
        <begin position="49"/>
        <end position="69"/>
    </location>
</feature>
<accession>A0A1L7CJS6</accession>
<dbReference type="EMBL" id="CP009246">
    <property type="protein sequence ID" value="APT86023.1"/>
    <property type="molecule type" value="Genomic_DNA"/>
</dbReference>
<dbReference type="STRING" id="28028.CFLV_01650"/>
<evidence type="ECO:0000313" key="5">
    <source>
        <dbReference type="Proteomes" id="UP000315353"/>
    </source>
</evidence>
<gene>
    <name evidence="3" type="ORF">CFL01nite_06910</name>
    <name evidence="2" type="ORF">CFLV_01650</name>
</gene>
<dbReference type="KEGG" id="cfc:CFLV_01650"/>